<gene>
    <name evidence="1" type="ORF">AFUS01_LOCUS3199</name>
</gene>
<reference evidence="1" key="1">
    <citation type="submission" date="2021-06" db="EMBL/GenBank/DDBJ databases">
        <authorList>
            <person name="Hodson N. C."/>
            <person name="Mongue J. A."/>
            <person name="Jaron S. K."/>
        </authorList>
    </citation>
    <scope>NUCLEOTIDE SEQUENCE</scope>
</reference>
<organism evidence="1 2">
    <name type="scientific">Allacma fusca</name>
    <dbReference type="NCBI Taxonomy" id="39272"/>
    <lineage>
        <taxon>Eukaryota</taxon>
        <taxon>Metazoa</taxon>
        <taxon>Ecdysozoa</taxon>
        <taxon>Arthropoda</taxon>
        <taxon>Hexapoda</taxon>
        <taxon>Collembola</taxon>
        <taxon>Symphypleona</taxon>
        <taxon>Sminthuridae</taxon>
        <taxon>Allacma</taxon>
    </lineage>
</organism>
<feature type="non-terminal residue" evidence="1">
    <location>
        <position position="1"/>
    </location>
</feature>
<accession>A0A8J2NP74</accession>
<comment type="caution">
    <text evidence="1">The sequence shown here is derived from an EMBL/GenBank/DDBJ whole genome shotgun (WGS) entry which is preliminary data.</text>
</comment>
<dbReference type="Proteomes" id="UP000708208">
    <property type="component" value="Unassembled WGS sequence"/>
</dbReference>
<protein>
    <submittedName>
        <fullName evidence="1">Uncharacterized protein</fullName>
    </submittedName>
</protein>
<name>A0A8J2NP74_9HEXA</name>
<proteinExistence type="predicted"/>
<dbReference type="EMBL" id="CAJVCH010019106">
    <property type="protein sequence ID" value="CAG7687136.1"/>
    <property type="molecule type" value="Genomic_DNA"/>
</dbReference>
<sequence length="8" mass="816">ALNQVNTG</sequence>
<keyword evidence="2" id="KW-1185">Reference proteome</keyword>
<evidence type="ECO:0000313" key="2">
    <source>
        <dbReference type="Proteomes" id="UP000708208"/>
    </source>
</evidence>
<evidence type="ECO:0000313" key="1">
    <source>
        <dbReference type="EMBL" id="CAG7687136.1"/>
    </source>
</evidence>